<dbReference type="GO" id="GO:0005886">
    <property type="term" value="C:plasma membrane"/>
    <property type="evidence" value="ECO:0007669"/>
    <property type="project" value="UniProtKB-SubCell"/>
</dbReference>
<feature type="transmembrane region" description="Helical" evidence="6">
    <location>
        <begin position="6"/>
        <end position="27"/>
    </location>
</feature>
<evidence type="ECO:0000256" key="3">
    <source>
        <dbReference type="ARBA" id="ARBA00022692"/>
    </source>
</evidence>
<proteinExistence type="predicted"/>
<keyword evidence="5 6" id="KW-0472">Membrane</keyword>
<evidence type="ECO:0000313" key="7">
    <source>
        <dbReference type="EMBL" id="MPM26435.1"/>
    </source>
</evidence>
<dbReference type="PANTHER" id="PTHR30086:SF20">
    <property type="entry name" value="ARGININE EXPORTER PROTEIN ARGO-RELATED"/>
    <property type="match status" value="1"/>
</dbReference>
<dbReference type="GO" id="GO:0015171">
    <property type="term" value="F:amino acid transmembrane transporter activity"/>
    <property type="evidence" value="ECO:0007669"/>
    <property type="project" value="TreeGrafter"/>
</dbReference>
<dbReference type="InterPro" id="IPR001123">
    <property type="entry name" value="LeuE-type"/>
</dbReference>
<evidence type="ECO:0000256" key="6">
    <source>
        <dbReference type="SAM" id="Phobius"/>
    </source>
</evidence>
<comment type="subcellular location">
    <subcellularLocation>
        <location evidence="1">Cell membrane</location>
        <topology evidence="1">Multi-pass membrane protein</topology>
    </subcellularLocation>
</comment>
<evidence type="ECO:0000256" key="1">
    <source>
        <dbReference type="ARBA" id="ARBA00004651"/>
    </source>
</evidence>
<accession>A0A644YD18</accession>
<organism evidence="7">
    <name type="scientific">bioreactor metagenome</name>
    <dbReference type="NCBI Taxonomy" id="1076179"/>
    <lineage>
        <taxon>unclassified sequences</taxon>
        <taxon>metagenomes</taxon>
        <taxon>ecological metagenomes</taxon>
    </lineage>
</organism>
<keyword evidence="4 6" id="KW-1133">Transmembrane helix</keyword>
<evidence type="ECO:0000256" key="5">
    <source>
        <dbReference type="ARBA" id="ARBA00023136"/>
    </source>
</evidence>
<feature type="transmembrane region" description="Helical" evidence="6">
    <location>
        <begin position="147"/>
        <end position="172"/>
    </location>
</feature>
<dbReference type="AlphaFoldDB" id="A0A644YD18"/>
<protein>
    <recommendedName>
        <fullName evidence="8">Lysine transporter LysE</fullName>
    </recommendedName>
</protein>
<dbReference type="EMBL" id="VSSQ01004733">
    <property type="protein sequence ID" value="MPM26435.1"/>
    <property type="molecule type" value="Genomic_DNA"/>
</dbReference>
<gene>
    <name evidence="7" type="ORF">SDC9_72937</name>
</gene>
<feature type="transmembrane region" description="Helical" evidence="6">
    <location>
        <begin position="73"/>
        <end position="91"/>
    </location>
</feature>
<evidence type="ECO:0008006" key="8">
    <source>
        <dbReference type="Google" id="ProtNLM"/>
    </source>
</evidence>
<evidence type="ECO:0000256" key="2">
    <source>
        <dbReference type="ARBA" id="ARBA00022475"/>
    </source>
</evidence>
<name>A0A644YD18_9ZZZZ</name>
<feature type="transmembrane region" description="Helical" evidence="6">
    <location>
        <begin position="39"/>
        <end position="61"/>
    </location>
</feature>
<comment type="caution">
    <text evidence="7">The sequence shown here is derived from an EMBL/GenBank/DDBJ whole genome shotgun (WGS) entry which is preliminary data.</text>
</comment>
<evidence type="ECO:0000256" key="4">
    <source>
        <dbReference type="ARBA" id="ARBA00022989"/>
    </source>
</evidence>
<dbReference type="Pfam" id="PF01810">
    <property type="entry name" value="LysE"/>
    <property type="match status" value="1"/>
</dbReference>
<keyword evidence="3 6" id="KW-0812">Transmembrane</keyword>
<dbReference type="PANTHER" id="PTHR30086">
    <property type="entry name" value="ARGININE EXPORTER PROTEIN ARGO"/>
    <property type="match status" value="1"/>
</dbReference>
<keyword evidence="2" id="KW-1003">Cell membrane</keyword>
<feature type="transmembrane region" description="Helical" evidence="6">
    <location>
        <begin position="184"/>
        <end position="209"/>
    </location>
</feature>
<feature type="transmembrane region" description="Helical" evidence="6">
    <location>
        <begin position="111"/>
        <end position="135"/>
    </location>
</feature>
<reference evidence="7" key="1">
    <citation type="submission" date="2019-08" db="EMBL/GenBank/DDBJ databases">
        <authorList>
            <person name="Kucharzyk K."/>
            <person name="Murdoch R.W."/>
            <person name="Higgins S."/>
            <person name="Loffler F."/>
        </authorList>
    </citation>
    <scope>NUCLEOTIDE SEQUENCE</scope>
</reference>
<sequence>MVESFIKGFIVGMGASIPLGPLGVMCVQKTLSKGRLSGLATGLGASLTDTFFAAFAILSLALIQEFVKSNETAVLLGGGLVVIAIGLKIFLTNPVKQIRQNKGGKRLLEDFASAVVMTVTNPGAIFLILGLFAFTGLEVDDTSGGPVITSALAGVFAGAFAWWLTLSTTINLFRNKFRLRQLLLINRVAGVVIMFLGLVSFLESIWNIISSYFD</sequence>